<dbReference type="PANTHER" id="PTHR43275:SF1">
    <property type="entry name" value="D-MALATE DEHYDROGENASE [DECARBOXYLATING]"/>
    <property type="match status" value="1"/>
</dbReference>
<dbReference type="GO" id="GO:0016616">
    <property type="term" value="F:oxidoreductase activity, acting on the CH-OH group of donors, NAD or NADP as acceptor"/>
    <property type="evidence" value="ECO:0007669"/>
    <property type="project" value="InterPro"/>
</dbReference>
<keyword evidence="6" id="KW-0560">Oxidoreductase</keyword>
<dbReference type="PANTHER" id="PTHR43275">
    <property type="entry name" value="D-MALATE DEHYDROGENASE [DECARBOXYLATING]"/>
    <property type="match status" value="1"/>
</dbReference>
<evidence type="ECO:0000259" key="9">
    <source>
        <dbReference type="SMART" id="SM01329"/>
    </source>
</evidence>
<organism evidence="10 11">
    <name type="scientific">Clathrus columnatus</name>
    <dbReference type="NCBI Taxonomy" id="1419009"/>
    <lineage>
        <taxon>Eukaryota</taxon>
        <taxon>Fungi</taxon>
        <taxon>Dikarya</taxon>
        <taxon>Basidiomycota</taxon>
        <taxon>Agaricomycotina</taxon>
        <taxon>Agaricomycetes</taxon>
        <taxon>Phallomycetidae</taxon>
        <taxon>Phallales</taxon>
        <taxon>Clathraceae</taxon>
        <taxon>Clathrus</taxon>
    </lineage>
</organism>
<evidence type="ECO:0000256" key="5">
    <source>
        <dbReference type="ARBA" id="ARBA00022842"/>
    </source>
</evidence>
<keyword evidence="11" id="KW-1185">Reference proteome</keyword>
<name>A0AAV5APA2_9AGAM</name>
<comment type="cofactor">
    <cofactor evidence="1">
        <name>Mn(2+)</name>
        <dbReference type="ChEBI" id="CHEBI:29035"/>
    </cofactor>
</comment>
<feature type="domain" description="Isopropylmalate dehydrogenase-like" evidence="9">
    <location>
        <begin position="7"/>
        <end position="358"/>
    </location>
</feature>
<keyword evidence="5" id="KW-0460">Magnesium</keyword>
<dbReference type="Gene3D" id="3.40.718.10">
    <property type="entry name" value="Isopropylmalate Dehydrogenase"/>
    <property type="match status" value="1"/>
</dbReference>
<dbReference type="GO" id="GO:0000287">
    <property type="term" value="F:magnesium ion binding"/>
    <property type="evidence" value="ECO:0007669"/>
    <property type="project" value="InterPro"/>
</dbReference>
<accession>A0AAV5APA2</accession>
<keyword evidence="4" id="KW-0479">Metal-binding</keyword>
<evidence type="ECO:0000313" key="11">
    <source>
        <dbReference type="Proteomes" id="UP001050691"/>
    </source>
</evidence>
<evidence type="ECO:0000256" key="4">
    <source>
        <dbReference type="ARBA" id="ARBA00022723"/>
    </source>
</evidence>
<comment type="cofactor">
    <cofactor evidence="2">
        <name>Mg(2+)</name>
        <dbReference type="ChEBI" id="CHEBI:18420"/>
    </cofactor>
</comment>
<reference evidence="10" key="1">
    <citation type="submission" date="2021-10" db="EMBL/GenBank/DDBJ databases">
        <title>De novo Genome Assembly of Clathrus columnatus (Basidiomycota, Fungi) Using Illumina and Nanopore Sequence Data.</title>
        <authorList>
            <person name="Ogiso-Tanaka E."/>
            <person name="Itagaki H."/>
            <person name="Hosoya T."/>
            <person name="Hosaka K."/>
        </authorList>
    </citation>
    <scope>NUCLEOTIDE SEQUENCE</scope>
    <source>
        <strain evidence="10">MO-923</strain>
    </source>
</reference>
<sequence length="366" mass="40607">MSKKVYRIAVIAGDGIGQEVMPEGLRCLEAVAEKHGFSWDFQHFDFASCDYYEKHGSMLPKDWVQVLKPFDAIYFGAVGDPHRYPFRREFDQYVNLRPVRLIPGVSSPLALRKPGSEKMNALVVARDFWVVRENTEDRFNLSSGEYSEIGGRIFAGTPREIVTQETIMTRVGVDRILDYAFKLAQSRPRKLLTSANELGISITMPYWDERVAAKAKEYPDVKVEKYHIDILTAHFVARPHTFDVVVGSNLFGDILSDLGPAVTGTIGIAPSGNINPTGNWPSLFEPVHGSAPDIYGKRIANPVGMIWSGQMMLLHLGEKEAAQDIMTAIDTVLGRANSAEITPDLGGKGMTHDLGAAIEKAIREKQ</sequence>
<dbReference type="Pfam" id="PF00180">
    <property type="entry name" value="Iso_dh"/>
    <property type="match status" value="1"/>
</dbReference>
<evidence type="ECO:0000256" key="7">
    <source>
        <dbReference type="ARBA" id="ARBA00023027"/>
    </source>
</evidence>
<proteinExistence type="inferred from homology"/>
<gene>
    <name evidence="10" type="ORF">Clacol_008778</name>
</gene>
<protein>
    <recommendedName>
        <fullName evidence="9">Isopropylmalate dehydrogenase-like domain-containing protein</fullName>
    </recommendedName>
</protein>
<dbReference type="SUPFAM" id="SSF53659">
    <property type="entry name" value="Isocitrate/Isopropylmalate dehydrogenase-like"/>
    <property type="match status" value="1"/>
</dbReference>
<dbReference type="GO" id="GO:0051287">
    <property type="term" value="F:NAD binding"/>
    <property type="evidence" value="ECO:0007669"/>
    <property type="project" value="InterPro"/>
</dbReference>
<dbReference type="InterPro" id="IPR024084">
    <property type="entry name" value="IsoPropMal-DH-like_dom"/>
</dbReference>
<evidence type="ECO:0000256" key="6">
    <source>
        <dbReference type="ARBA" id="ARBA00023002"/>
    </source>
</evidence>
<dbReference type="InterPro" id="IPR050501">
    <property type="entry name" value="ICDH/IPMDH"/>
</dbReference>
<comment type="similarity">
    <text evidence="3">Belongs to the isocitrate and isopropylmalate dehydrogenases family.</text>
</comment>
<dbReference type="PROSITE" id="PS00470">
    <property type="entry name" value="IDH_IMDH"/>
    <property type="match status" value="1"/>
</dbReference>
<keyword evidence="7" id="KW-0520">NAD</keyword>
<evidence type="ECO:0000256" key="3">
    <source>
        <dbReference type="ARBA" id="ARBA00007769"/>
    </source>
</evidence>
<keyword evidence="8" id="KW-0464">Manganese</keyword>
<evidence type="ECO:0000256" key="8">
    <source>
        <dbReference type="ARBA" id="ARBA00023211"/>
    </source>
</evidence>
<dbReference type="SMART" id="SM01329">
    <property type="entry name" value="Iso_dh"/>
    <property type="match status" value="1"/>
</dbReference>
<dbReference type="Proteomes" id="UP001050691">
    <property type="component" value="Unassembled WGS sequence"/>
</dbReference>
<evidence type="ECO:0000256" key="1">
    <source>
        <dbReference type="ARBA" id="ARBA00001936"/>
    </source>
</evidence>
<dbReference type="AlphaFoldDB" id="A0AAV5APA2"/>
<comment type="caution">
    <text evidence="10">The sequence shown here is derived from an EMBL/GenBank/DDBJ whole genome shotgun (WGS) entry which is preliminary data.</text>
</comment>
<evidence type="ECO:0000313" key="10">
    <source>
        <dbReference type="EMBL" id="GJJ14514.1"/>
    </source>
</evidence>
<dbReference type="EMBL" id="BPWL01000010">
    <property type="protein sequence ID" value="GJJ14514.1"/>
    <property type="molecule type" value="Genomic_DNA"/>
</dbReference>
<evidence type="ECO:0000256" key="2">
    <source>
        <dbReference type="ARBA" id="ARBA00001946"/>
    </source>
</evidence>
<dbReference type="InterPro" id="IPR019818">
    <property type="entry name" value="IsoCit/isopropylmalate_DH_CS"/>
</dbReference>